<accession>H5SPN0</accession>
<keyword evidence="3" id="KW-0285">Flavoprotein</keyword>
<evidence type="ECO:0000256" key="1">
    <source>
        <dbReference type="ARBA" id="ARBA00001974"/>
    </source>
</evidence>
<sequence length="369" mass="41446">MDLGLSEEQELLKNSAREFLEKECPEEHVRAMEEDEKGYSPELWKKMAELGWQGLMIPEQYGGAGFSFLDLCILVEEFGRALVPGPFIPNAVCAAELILAGTEAQKQKYLPNIASGAAIHTYAITEPSGRWDREGIEMKATQAGDEFILNGTKLFVPDAHVADYLHVVAWKPDGRLSTFIVPRAQDSVSITLLKTIASDKQCEVVFNDVRVPASEVIDMDDKTARRLRNMATCLECAYLVGLAQRDFEISVNYAKERVQFGRPIGSFQAIQHKAADMVTDVDGMRYITYKAAWATSEDEESQDMDVAMAKAWCSDASRRVVAHGQQIHGGIGFTKDYIIQLYFRRQKRAELFWGDGDYHRERVAEMLGI</sequence>
<reference evidence="9" key="2">
    <citation type="journal article" date="2012" name="PLoS ONE">
        <title>A Deeply Branching Thermophilic Bacterium with an Ancient Acetyl-CoA Pathway Dominates a Subsurface Ecosystem.</title>
        <authorList>
            <person name="Takami H."/>
            <person name="Noguchi H."/>
            <person name="Takaki Y."/>
            <person name="Uchiyama I."/>
            <person name="Toyoda A."/>
            <person name="Nishi S."/>
            <person name="Chee G.-J."/>
            <person name="Arai W."/>
            <person name="Nunoura T."/>
            <person name="Itoh T."/>
            <person name="Hattori M."/>
            <person name="Takai K."/>
        </authorList>
    </citation>
    <scope>NUCLEOTIDE SEQUENCE</scope>
</reference>
<dbReference type="Pfam" id="PF00441">
    <property type="entry name" value="Acyl-CoA_dh_1"/>
    <property type="match status" value="1"/>
</dbReference>
<reference evidence="9" key="1">
    <citation type="journal article" date="2005" name="Environ. Microbiol.">
        <title>Genetic and functional properties of uncultivated thermophilic crenarchaeotes from a subsurface gold mine as revealed by analysis of genome fragments.</title>
        <authorList>
            <person name="Nunoura T."/>
            <person name="Hirayama H."/>
            <person name="Takami H."/>
            <person name="Oida H."/>
            <person name="Nishi S."/>
            <person name="Shimamura S."/>
            <person name="Suzuki Y."/>
            <person name="Inagaki F."/>
            <person name="Takai K."/>
            <person name="Nealson K.H."/>
            <person name="Horikoshi K."/>
        </authorList>
    </citation>
    <scope>NUCLEOTIDE SEQUENCE</scope>
</reference>
<dbReference type="EMBL" id="AP011793">
    <property type="protein sequence ID" value="BAL58116.1"/>
    <property type="molecule type" value="Genomic_DNA"/>
</dbReference>
<name>H5SPN0_9ZZZZ</name>
<comment type="similarity">
    <text evidence="2">Belongs to the acyl-CoA dehydrogenase family.</text>
</comment>
<protein>
    <submittedName>
        <fullName evidence="9">Acyl-CoA dehydrogenase domain protein</fullName>
    </submittedName>
</protein>
<dbReference type="InterPro" id="IPR009075">
    <property type="entry name" value="AcylCo_DH/oxidase_C"/>
</dbReference>
<proteinExistence type="inferred from homology"/>
<evidence type="ECO:0000313" key="9">
    <source>
        <dbReference type="EMBL" id="BAL58116.1"/>
    </source>
</evidence>
<dbReference type="CDD" id="cd00567">
    <property type="entry name" value="ACAD"/>
    <property type="match status" value="1"/>
</dbReference>
<dbReference type="InterPro" id="IPR006091">
    <property type="entry name" value="Acyl-CoA_Oxase/DH_mid-dom"/>
</dbReference>
<gene>
    <name evidence="9" type="ORF">HGMM_F54D01C43</name>
</gene>
<dbReference type="GO" id="GO:0050660">
    <property type="term" value="F:flavin adenine dinucleotide binding"/>
    <property type="evidence" value="ECO:0007669"/>
    <property type="project" value="InterPro"/>
</dbReference>
<dbReference type="SUPFAM" id="SSF47203">
    <property type="entry name" value="Acyl-CoA dehydrogenase C-terminal domain-like"/>
    <property type="match status" value="1"/>
</dbReference>
<feature type="domain" description="Acyl-CoA oxidase/dehydrogenase middle" evidence="7">
    <location>
        <begin position="122"/>
        <end position="209"/>
    </location>
</feature>
<dbReference type="InterPro" id="IPR037069">
    <property type="entry name" value="AcylCoA_DH/ox_N_sf"/>
</dbReference>
<dbReference type="Gene3D" id="2.40.110.10">
    <property type="entry name" value="Butyryl-CoA Dehydrogenase, subunit A, domain 2"/>
    <property type="match status" value="1"/>
</dbReference>
<dbReference type="InterPro" id="IPR013786">
    <property type="entry name" value="AcylCoA_DH/ox_N"/>
</dbReference>
<evidence type="ECO:0000259" key="6">
    <source>
        <dbReference type="Pfam" id="PF00441"/>
    </source>
</evidence>
<dbReference type="GO" id="GO:0003995">
    <property type="term" value="F:acyl-CoA dehydrogenase activity"/>
    <property type="evidence" value="ECO:0007669"/>
    <property type="project" value="TreeGrafter"/>
</dbReference>
<organism evidence="9">
    <name type="scientific">uncultured prokaryote</name>
    <dbReference type="NCBI Taxonomy" id="198431"/>
    <lineage>
        <taxon>unclassified sequences</taxon>
        <taxon>environmental samples</taxon>
    </lineage>
</organism>
<evidence type="ECO:0000259" key="7">
    <source>
        <dbReference type="Pfam" id="PF02770"/>
    </source>
</evidence>
<dbReference type="InterPro" id="IPR046373">
    <property type="entry name" value="Acyl-CoA_Oxase/DH_mid-dom_sf"/>
</dbReference>
<keyword evidence="4" id="KW-0274">FAD</keyword>
<evidence type="ECO:0000256" key="4">
    <source>
        <dbReference type="ARBA" id="ARBA00022827"/>
    </source>
</evidence>
<evidence type="ECO:0000259" key="8">
    <source>
        <dbReference type="Pfam" id="PF02771"/>
    </source>
</evidence>
<dbReference type="PANTHER" id="PTHR43884">
    <property type="entry name" value="ACYL-COA DEHYDROGENASE"/>
    <property type="match status" value="1"/>
</dbReference>
<dbReference type="Gene3D" id="1.10.540.10">
    <property type="entry name" value="Acyl-CoA dehydrogenase/oxidase, N-terminal domain"/>
    <property type="match status" value="1"/>
</dbReference>
<dbReference type="InterPro" id="IPR036250">
    <property type="entry name" value="AcylCo_DH-like_C"/>
</dbReference>
<keyword evidence="5" id="KW-0560">Oxidoreductase</keyword>
<feature type="domain" description="Acyl-CoA dehydrogenase/oxidase C-terminal" evidence="6">
    <location>
        <begin position="236"/>
        <end position="366"/>
    </location>
</feature>
<evidence type="ECO:0000256" key="2">
    <source>
        <dbReference type="ARBA" id="ARBA00009347"/>
    </source>
</evidence>
<dbReference type="SUPFAM" id="SSF56645">
    <property type="entry name" value="Acyl-CoA dehydrogenase NM domain-like"/>
    <property type="match status" value="1"/>
</dbReference>
<dbReference type="PANTHER" id="PTHR43884:SF20">
    <property type="entry name" value="ACYL-COA DEHYDROGENASE FADE28"/>
    <property type="match status" value="1"/>
</dbReference>
<comment type="cofactor">
    <cofactor evidence="1">
        <name>FAD</name>
        <dbReference type="ChEBI" id="CHEBI:57692"/>
    </cofactor>
</comment>
<dbReference type="AlphaFoldDB" id="H5SPN0"/>
<evidence type="ECO:0000256" key="3">
    <source>
        <dbReference type="ARBA" id="ARBA00022630"/>
    </source>
</evidence>
<dbReference type="Pfam" id="PF02770">
    <property type="entry name" value="Acyl-CoA_dh_M"/>
    <property type="match status" value="1"/>
</dbReference>
<feature type="domain" description="Acyl-CoA dehydrogenase/oxidase N-terminal" evidence="8">
    <location>
        <begin position="6"/>
        <end position="116"/>
    </location>
</feature>
<evidence type="ECO:0000256" key="5">
    <source>
        <dbReference type="ARBA" id="ARBA00023002"/>
    </source>
</evidence>
<dbReference type="Gene3D" id="1.20.140.10">
    <property type="entry name" value="Butyryl-CoA Dehydrogenase, subunit A, domain 3"/>
    <property type="match status" value="1"/>
</dbReference>
<dbReference type="Pfam" id="PF02771">
    <property type="entry name" value="Acyl-CoA_dh_N"/>
    <property type="match status" value="1"/>
</dbReference>
<dbReference type="InterPro" id="IPR009100">
    <property type="entry name" value="AcylCoA_DH/oxidase_NM_dom_sf"/>
</dbReference>